<keyword evidence="2" id="KW-1185">Reference proteome</keyword>
<comment type="caution">
    <text evidence="1">The sequence shown here is derived from an EMBL/GenBank/DDBJ whole genome shotgun (WGS) entry which is preliminary data.</text>
</comment>
<dbReference type="AlphaFoldDB" id="A0A846HHP9"/>
<evidence type="ECO:0008006" key="3">
    <source>
        <dbReference type="Google" id="ProtNLM"/>
    </source>
</evidence>
<protein>
    <recommendedName>
        <fullName evidence="3">Lipoprotein</fullName>
    </recommendedName>
</protein>
<dbReference type="PROSITE" id="PS51257">
    <property type="entry name" value="PROKAR_LIPOPROTEIN"/>
    <property type="match status" value="1"/>
</dbReference>
<dbReference type="EMBL" id="JTCM02000089">
    <property type="protein sequence ID" value="NEU75961.1"/>
    <property type="molecule type" value="Genomic_DNA"/>
</dbReference>
<sequence length="135" mass="15646">MVRLILTAILLLLLTGCGSGFLPTSRLVQKAIAIQLEQTQQQLEGQLNLDFRGFEINRLKITQQKSLTIQNLPVYHIRGTYNLVFKLPERKLTQPQKPFEVYLQLQKEGKTWRLLLPQKDSNNSQPVWRSYLIEG</sequence>
<dbReference type="Proteomes" id="UP000031549">
    <property type="component" value="Unassembled WGS sequence"/>
</dbReference>
<reference evidence="1 2" key="1">
    <citation type="journal article" date="2015" name="Genome Announc.">
        <title>Draft Genome Sequence of Cyanobacterium Hassallia byssoidea Strain VB512170, Isolated from Monuments in India.</title>
        <authorList>
            <person name="Singh D."/>
            <person name="Chandrababunaidu M.M."/>
            <person name="Panda A."/>
            <person name="Sen D."/>
            <person name="Bhattacharyya S."/>
            <person name="Adhikary S.P."/>
            <person name="Tripathy S."/>
        </authorList>
    </citation>
    <scope>NUCLEOTIDE SEQUENCE [LARGE SCALE GENOMIC DNA]</scope>
    <source>
        <strain evidence="1 2">VB512170</strain>
    </source>
</reference>
<evidence type="ECO:0000313" key="2">
    <source>
        <dbReference type="Proteomes" id="UP000031549"/>
    </source>
</evidence>
<name>A0A846HHP9_9CYAN</name>
<gene>
    <name evidence="1" type="ORF">PI95_026255</name>
</gene>
<dbReference type="RefSeq" id="WP_039740098.1">
    <property type="nucleotide sequence ID" value="NZ_JTCM02000089.1"/>
</dbReference>
<evidence type="ECO:0000313" key="1">
    <source>
        <dbReference type="EMBL" id="NEU75961.1"/>
    </source>
</evidence>
<organism evidence="1 2">
    <name type="scientific">Hassallia byssoidea VB512170</name>
    <dbReference type="NCBI Taxonomy" id="1304833"/>
    <lineage>
        <taxon>Bacteria</taxon>
        <taxon>Bacillati</taxon>
        <taxon>Cyanobacteriota</taxon>
        <taxon>Cyanophyceae</taxon>
        <taxon>Nostocales</taxon>
        <taxon>Tolypothrichaceae</taxon>
        <taxon>Hassallia</taxon>
    </lineage>
</organism>
<proteinExistence type="predicted"/>
<accession>A0A846HHP9</accession>